<organism evidence="3 4">
    <name type="scientific">Hymenobacter edaphi</name>
    <dbReference type="NCBI Taxonomy" id="2211146"/>
    <lineage>
        <taxon>Bacteria</taxon>
        <taxon>Pseudomonadati</taxon>
        <taxon>Bacteroidota</taxon>
        <taxon>Cytophagia</taxon>
        <taxon>Cytophagales</taxon>
        <taxon>Hymenobacteraceae</taxon>
        <taxon>Hymenobacter</taxon>
    </lineage>
</organism>
<evidence type="ECO:0000256" key="1">
    <source>
        <dbReference type="SAM" id="Coils"/>
    </source>
</evidence>
<keyword evidence="1" id="KW-0175">Coiled coil</keyword>
<evidence type="ECO:0000313" key="4">
    <source>
        <dbReference type="Proteomes" id="UP000248553"/>
    </source>
</evidence>
<dbReference type="PANTHER" id="PTHR37841">
    <property type="entry name" value="GLR2918 PROTEIN"/>
    <property type="match status" value="1"/>
</dbReference>
<protein>
    <recommendedName>
        <fullName evidence="5">WG repeat-containing protein</fullName>
    </recommendedName>
</protein>
<dbReference type="InterPro" id="IPR032774">
    <property type="entry name" value="WG_beta_rep"/>
</dbReference>
<feature type="compositionally biased region" description="Low complexity" evidence="2">
    <location>
        <begin position="370"/>
        <end position="394"/>
    </location>
</feature>
<feature type="region of interest" description="Disordered" evidence="2">
    <location>
        <begin position="352"/>
        <end position="423"/>
    </location>
</feature>
<comment type="caution">
    <text evidence="3">The sequence shown here is derived from an EMBL/GenBank/DDBJ whole genome shotgun (WGS) entry which is preliminary data.</text>
</comment>
<proteinExistence type="predicted"/>
<name>A0A328BQ65_9BACT</name>
<reference evidence="4" key="1">
    <citation type="submission" date="2018-05" db="EMBL/GenBank/DDBJ databases">
        <authorList>
            <person name="Nie L."/>
        </authorList>
    </citation>
    <scope>NUCLEOTIDE SEQUENCE [LARGE SCALE GENOMIC DNA]</scope>
    <source>
        <strain evidence="4">NL</strain>
    </source>
</reference>
<feature type="compositionally biased region" description="Low complexity" evidence="2">
    <location>
        <begin position="353"/>
        <end position="362"/>
    </location>
</feature>
<dbReference type="OrthoDB" id="859044at2"/>
<keyword evidence="4" id="KW-1185">Reference proteome</keyword>
<dbReference type="PANTHER" id="PTHR37841:SF1">
    <property type="entry name" value="DUF3298 DOMAIN-CONTAINING PROTEIN"/>
    <property type="match status" value="1"/>
</dbReference>
<evidence type="ECO:0008006" key="5">
    <source>
        <dbReference type="Google" id="ProtNLM"/>
    </source>
</evidence>
<dbReference type="RefSeq" id="WP_111477759.1">
    <property type="nucleotide sequence ID" value="NZ_QHKM01000002.1"/>
</dbReference>
<feature type="coiled-coil region" evidence="1">
    <location>
        <begin position="245"/>
        <end position="297"/>
    </location>
</feature>
<dbReference type="EMBL" id="QHKM01000002">
    <property type="protein sequence ID" value="RAK68146.1"/>
    <property type="molecule type" value="Genomic_DNA"/>
</dbReference>
<dbReference type="Proteomes" id="UP000248553">
    <property type="component" value="Unassembled WGS sequence"/>
</dbReference>
<evidence type="ECO:0000256" key="2">
    <source>
        <dbReference type="SAM" id="MobiDB-lite"/>
    </source>
</evidence>
<dbReference type="AlphaFoldDB" id="A0A328BQ65"/>
<sequence length="679" mass="72987">MLHVFQPTAFSDPARQHLFEAVREALRSGLPADAPALLAGPLPLPDGRVADAVLVRPHSLTLLLLHPGAGGELRISSFTAQPWTLAGTPVVLPDRALNPYQSFAQLSPDVLAFLEPMLPPEAVNPRFVTGLWLTNGPLRFGPDVEASMAAAPEARQLQLLPELARLPRRLAQLATPEIELTAADIQHLATVLPDVLAGPAPALSGADDETSATLGSVVHNTARQLWRWLGAEDVDELPPDTYALAARSEDQKHALEEQQAALQRQLNEQLQAIEAREAAREQSMAQLRAELTQAQQQAAPNAAELQARLAAESRAQAAEDARLQTAQAEWQRRNQDLDAKINALEQLIQRLQAPAAAPAASPSAPPPNPARAAEPEPTTRPAAAATVAAAAASPPANPRPAPAPAAAVPPVGPPPTRPATEPALGERLRGGLHWVRSVARPLLGPVRRHLPASDHWLWLALGGGLGLGLMLWLGTQVFKGPPPEPYQADGRWGFARRGEPVVPAQYASVQPFQDERAVVERDGAFGAVTADGQEVVPPAYDAMNSYADGYARVRIGDLYTFVDADGREFSHYFYNAYDFAEGYAPVLDQRGWFYISGPDAGVPAHPRVFQEAYPFRDGLARVRTGGAYTFISPGQLADTTQAATFGRYEQATDFADGRARVQQNGRRFVIDGEGEEIAE</sequence>
<evidence type="ECO:0000313" key="3">
    <source>
        <dbReference type="EMBL" id="RAK68146.1"/>
    </source>
</evidence>
<gene>
    <name evidence="3" type="ORF">DLM85_08905</name>
</gene>
<dbReference type="Pfam" id="PF14903">
    <property type="entry name" value="WG_beta_rep"/>
    <property type="match status" value="4"/>
</dbReference>
<accession>A0A328BQ65</accession>